<dbReference type="GO" id="GO:0005886">
    <property type="term" value="C:plasma membrane"/>
    <property type="evidence" value="ECO:0007669"/>
    <property type="project" value="TreeGrafter"/>
</dbReference>
<sequence>MTKKDNPGKKLAVALQYDNEGTPLVTAKGEGTIAEQIEEIARKAGVPIEENPMMAEALSQIEIDQEIPVELYQAVAVLIGFIMRTGRAQHPSSPKVTSEGD</sequence>
<dbReference type="PANTHER" id="PTHR30531:SF12">
    <property type="entry name" value="FLAGELLAR BIOSYNTHETIC PROTEIN FLHB"/>
    <property type="match status" value="1"/>
</dbReference>
<organism evidence="2 3">
    <name type="scientific">Roseibium marinum</name>
    <dbReference type="NCBI Taxonomy" id="281252"/>
    <lineage>
        <taxon>Bacteria</taxon>
        <taxon>Pseudomonadati</taxon>
        <taxon>Pseudomonadota</taxon>
        <taxon>Alphaproteobacteria</taxon>
        <taxon>Hyphomicrobiales</taxon>
        <taxon>Stappiaceae</taxon>
        <taxon>Roseibium</taxon>
    </lineage>
</organism>
<name>A0A2S3UXF8_9HYPH</name>
<keyword evidence="2" id="KW-0966">Cell projection</keyword>
<dbReference type="InterPro" id="IPR029025">
    <property type="entry name" value="T3SS_substrate_exporter_C"/>
</dbReference>
<reference evidence="2 3" key="1">
    <citation type="submission" date="2018-01" db="EMBL/GenBank/DDBJ databases">
        <title>Genomic Encyclopedia of Archaeal and Bacterial Type Strains, Phase II (KMG-II): from individual species to whole genera.</title>
        <authorList>
            <person name="Goeker M."/>
        </authorList>
    </citation>
    <scope>NUCLEOTIDE SEQUENCE [LARGE SCALE GENOMIC DNA]</scope>
    <source>
        <strain evidence="2 3">DSM 17023</strain>
    </source>
</reference>
<dbReference type="InterPro" id="IPR006135">
    <property type="entry name" value="T3SS_substrate_exporter"/>
</dbReference>
<comment type="caution">
    <text evidence="2">The sequence shown here is derived from an EMBL/GenBank/DDBJ whole genome shotgun (WGS) entry which is preliminary data.</text>
</comment>
<keyword evidence="3" id="KW-1185">Reference proteome</keyword>
<evidence type="ECO:0000313" key="2">
    <source>
        <dbReference type="EMBL" id="POF32411.1"/>
    </source>
</evidence>
<dbReference type="Proteomes" id="UP000236959">
    <property type="component" value="Unassembled WGS sequence"/>
</dbReference>
<dbReference type="Gene3D" id="3.40.1690.10">
    <property type="entry name" value="secretion proteins EscU"/>
    <property type="match status" value="1"/>
</dbReference>
<dbReference type="Pfam" id="PF01312">
    <property type="entry name" value="Bac_export_2"/>
    <property type="match status" value="1"/>
</dbReference>
<dbReference type="OrthoDB" id="5244399at2"/>
<dbReference type="RefSeq" id="WP_103222325.1">
    <property type="nucleotide sequence ID" value="NZ_PPCN01000003.1"/>
</dbReference>
<protein>
    <submittedName>
        <fullName evidence="2">Flagellar biosynthesis protein</fullName>
    </submittedName>
</protein>
<gene>
    <name evidence="2" type="ORF">CLV41_103334</name>
</gene>
<proteinExistence type="inferred from homology"/>
<dbReference type="AlphaFoldDB" id="A0A2S3UXF8"/>
<evidence type="ECO:0000313" key="3">
    <source>
        <dbReference type="Proteomes" id="UP000236959"/>
    </source>
</evidence>
<dbReference type="EMBL" id="PPCN01000003">
    <property type="protein sequence ID" value="POF32411.1"/>
    <property type="molecule type" value="Genomic_DNA"/>
</dbReference>
<dbReference type="GO" id="GO:0009306">
    <property type="term" value="P:protein secretion"/>
    <property type="evidence" value="ECO:0007669"/>
    <property type="project" value="InterPro"/>
</dbReference>
<comment type="similarity">
    <text evidence="1">Belongs to the type III secretion exporter family.</text>
</comment>
<dbReference type="SUPFAM" id="SSF160544">
    <property type="entry name" value="EscU C-terminal domain-like"/>
    <property type="match status" value="1"/>
</dbReference>
<accession>A0A2S3UXF8</accession>
<dbReference type="PANTHER" id="PTHR30531">
    <property type="entry name" value="FLAGELLAR BIOSYNTHETIC PROTEIN FLHB"/>
    <property type="match status" value="1"/>
</dbReference>
<keyword evidence="2" id="KW-0969">Cilium</keyword>
<keyword evidence="2" id="KW-0282">Flagellum</keyword>
<evidence type="ECO:0000256" key="1">
    <source>
        <dbReference type="ARBA" id="ARBA00010690"/>
    </source>
</evidence>